<dbReference type="GO" id="GO:0031966">
    <property type="term" value="C:mitochondrial membrane"/>
    <property type="evidence" value="ECO:0007669"/>
    <property type="project" value="UniProtKB-SubCell"/>
</dbReference>
<dbReference type="Gene3D" id="1.20.1510.10">
    <property type="entry name" value="Cation efflux protein transmembrane domain"/>
    <property type="match status" value="1"/>
</dbReference>
<evidence type="ECO:0000313" key="16">
    <source>
        <dbReference type="Proteomes" id="UP000030746"/>
    </source>
</evidence>
<proteinExistence type="predicted"/>
<feature type="domain" description="Cation efflux protein transmembrane" evidence="14">
    <location>
        <begin position="189"/>
        <end position="230"/>
    </location>
</feature>
<dbReference type="SUPFAM" id="SSF46955">
    <property type="entry name" value="Putative DNA-binding domain"/>
    <property type="match status" value="1"/>
</dbReference>
<dbReference type="PANTHER" id="PTHR13414">
    <property type="entry name" value="HUEL-CATION TRANSPORTER"/>
    <property type="match status" value="1"/>
</dbReference>
<dbReference type="KEGG" id="lgi:LOTGIDRAFT_234506"/>
<evidence type="ECO:0000256" key="12">
    <source>
        <dbReference type="ARBA" id="ARBA00048349"/>
    </source>
</evidence>
<feature type="transmembrane region" description="Helical" evidence="13">
    <location>
        <begin position="394"/>
        <end position="413"/>
    </location>
</feature>
<comment type="catalytic activity">
    <reaction evidence="12">
        <text>Zn(2+)(in) + 2 H(+)(out) = Zn(2+)(out) + 2 H(+)(in)</text>
        <dbReference type="Rhea" id="RHEA:72627"/>
        <dbReference type="ChEBI" id="CHEBI:15378"/>
        <dbReference type="ChEBI" id="CHEBI:29105"/>
    </reaction>
</comment>
<dbReference type="GO" id="GO:0015297">
    <property type="term" value="F:antiporter activity"/>
    <property type="evidence" value="ECO:0007669"/>
    <property type="project" value="UniProtKB-KW"/>
</dbReference>
<feature type="transmembrane region" description="Helical" evidence="13">
    <location>
        <begin position="238"/>
        <end position="256"/>
    </location>
</feature>
<dbReference type="EMBL" id="KB202685">
    <property type="protein sequence ID" value="ESO88418.1"/>
    <property type="molecule type" value="Genomic_DNA"/>
</dbReference>
<dbReference type="RefSeq" id="XP_009060828.1">
    <property type="nucleotide sequence ID" value="XM_009062580.1"/>
</dbReference>
<feature type="domain" description="Cation efflux protein transmembrane" evidence="14">
    <location>
        <begin position="245"/>
        <end position="414"/>
    </location>
</feature>
<dbReference type="InterPro" id="IPR058533">
    <property type="entry name" value="Cation_efflux_TM"/>
</dbReference>
<evidence type="ECO:0000256" key="5">
    <source>
        <dbReference type="ARBA" id="ARBA00022692"/>
    </source>
</evidence>
<feature type="transmembrane region" description="Helical" evidence="13">
    <location>
        <begin position="276"/>
        <end position="299"/>
    </location>
</feature>
<evidence type="ECO:0000256" key="13">
    <source>
        <dbReference type="SAM" id="Phobius"/>
    </source>
</evidence>
<evidence type="ECO:0000256" key="1">
    <source>
        <dbReference type="ARBA" id="ARBA00004123"/>
    </source>
</evidence>
<keyword evidence="6" id="KW-0862">Zinc</keyword>
<dbReference type="GO" id="GO:0006882">
    <property type="term" value="P:intracellular zinc ion homeostasis"/>
    <property type="evidence" value="ECO:0007669"/>
    <property type="project" value="TreeGrafter"/>
</dbReference>
<feature type="transmembrane region" description="Helical" evidence="13">
    <location>
        <begin position="187"/>
        <end position="209"/>
    </location>
</feature>
<dbReference type="CTD" id="20249559"/>
<dbReference type="InterPro" id="IPR037129">
    <property type="entry name" value="XPA_sf"/>
</dbReference>
<dbReference type="GO" id="GO:0005634">
    <property type="term" value="C:nucleus"/>
    <property type="evidence" value="ECO:0007669"/>
    <property type="project" value="UniProtKB-SubCell"/>
</dbReference>
<dbReference type="GO" id="GO:0008324">
    <property type="term" value="F:monoatomic cation transmembrane transporter activity"/>
    <property type="evidence" value="ECO:0007669"/>
    <property type="project" value="InterPro"/>
</dbReference>
<sequence length="534" mass="60064">MLLQSLCRRRIVFLEQKILNSSHVVCKTTHRHLFTCTDCSALRILPKNVNNTFRLSPVSPLFKITRVISSSNGDSGKNAKIKAKEVPEIPPAVTPRFRLKYVEKNRALNDYLLTPKDLGTLSAIKTRSAYVLGGTDEVYIRKDIEELVKSKFGSLEKLEEERVRRDESEEPIDLIQSQKHPVKGSTFVVKIALLMNAAITCVKFVAYLYTGSSSMFSETIHSLFDTINQVPPCGVHQYWMLGTSAVVYFALMWASVYSARKPDSKYPYGYSKFRHLVAIMSGFYLFGVGSALSIGYGVYGLFHLSHLENAALGYGVLGFSFVCESVSFMVAFDKMRKESKAKGMTYKDYLWKGNDPIVTMILFEDGAAILGAPIAAGCMYLSSTYFLAADPLGSLLIGGVLAGVAAAVFKINVKCIDERAIPRKELEGIRSFLEDDRMIRSIHDAKATELDGDIKFKGEVYYDSLEVTRDYLRTLDKQQMLKEIETIKTEEDLDKFMLKHGEQIVDNVGSQTDRIEKNLQKKFPRVRHIDLEAL</sequence>
<keyword evidence="3" id="KW-0813">Transport</keyword>
<reference evidence="15 16" key="1">
    <citation type="journal article" date="2013" name="Nature">
        <title>Insights into bilaterian evolution from three spiralian genomes.</title>
        <authorList>
            <person name="Simakov O."/>
            <person name="Marletaz F."/>
            <person name="Cho S.J."/>
            <person name="Edsinger-Gonzales E."/>
            <person name="Havlak P."/>
            <person name="Hellsten U."/>
            <person name="Kuo D.H."/>
            <person name="Larsson T."/>
            <person name="Lv J."/>
            <person name="Arendt D."/>
            <person name="Savage R."/>
            <person name="Osoegawa K."/>
            <person name="de Jong P."/>
            <person name="Grimwood J."/>
            <person name="Chapman J.A."/>
            <person name="Shapiro H."/>
            <person name="Aerts A."/>
            <person name="Otillar R.P."/>
            <person name="Terry A.Y."/>
            <person name="Boore J.L."/>
            <person name="Grigoriev I.V."/>
            <person name="Lindberg D.R."/>
            <person name="Seaver E.C."/>
            <person name="Weisblat D.A."/>
            <person name="Putnam N.H."/>
            <person name="Rokhsar D.S."/>
        </authorList>
    </citation>
    <scope>NUCLEOTIDE SEQUENCE [LARGE SCALE GENOMIC DNA]</scope>
</reference>
<dbReference type="SUPFAM" id="SSF161111">
    <property type="entry name" value="Cation efflux protein transmembrane domain-like"/>
    <property type="match status" value="1"/>
</dbReference>
<keyword evidence="4" id="KW-0050">Antiport</keyword>
<keyword evidence="7" id="KW-0864">Zinc transport</keyword>
<dbReference type="Gene3D" id="3.90.530.10">
    <property type="entry name" value="XPA C-terminal domain"/>
    <property type="match status" value="1"/>
</dbReference>
<evidence type="ECO:0000313" key="15">
    <source>
        <dbReference type="EMBL" id="ESO88418.1"/>
    </source>
</evidence>
<keyword evidence="9" id="KW-0406">Ion transport</keyword>
<dbReference type="GeneID" id="20249559"/>
<organism evidence="15 16">
    <name type="scientific">Lottia gigantea</name>
    <name type="common">Giant owl limpet</name>
    <dbReference type="NCBI Taxonomy" id="225164"/>
    <lineage>
        <taxon>Eukaryota</taxon>
        <taxon>Metazoa</taxon>
        <taxon>Spiralia</taxon>
        <taxon>Lophotrochozoa</taxon>
        <taxon>Mollusca</taxon>
        <taxon>Gastropoda</taxon>
        <taxon>Patellogastropoda</taxon>
        <taxon>Lottioidea</taxon>
        <taxon>Lottiidae</taxon>
        <taxon>Lottia</taxon>
    </lineage>
</organism>
<gene>
    <name evidence="15" type="ORF">LOTGIDRAFT_234506</name>
</gene>
<dbReference type="AlphaFoldDB" id="V3ZBM3"/>
<dbReference type="OMA" id="HSMFSEC"/>
<feature type="transmembrane region" description="Helical" evidence="13">
    <location>
        <begin position="311"/>
        <end position="332"/>
    </location>
</feature>
<dbReference type="InterPro" id="IPR027469">
    <property type="entry name" value="Cation_efflux_TMD_sf"/>
</dbReference>
<dbReference type="Pfam" id="PF01545">
    <property type="entry name" value="Cation_efflux"/>
    <property type="match status" value="2"/>
</dbReference>
<dbReference type="STRING" id="225164.V3ZBM3"/>
<dbReference type="PANTHER" id="PTHR13414:SF9">
    <property type="entry name" value="PROTON-COUPLED ZINC ANTIPORTER SLC30A9, MITOCHONDRIAL"/>
    <property type="match status" value="1"/>
</dbReference>
<dbReference type="CDD" id="cd21078">
    <property type="entry name" value="NTD_ZNT9"/>
    <property type="match status" value="1"/>
</dbReference>
<evidence type="ECO:0000256" key="9">
    <source>
        <dbReference type="ARBA" id="ARBA00023065"/>
    </source>
</evidence>
<evidence type="ECO:0000256" key="10">
    <source>
        <dbReference type="ARBA" id="ARBA00023136"/>
    </source>
</evidence>
<evidence type="ECO:0000256" key="4">
    <source>
        <dbReference type="ARBA" id="ARBA00022449"/>
    </source>
</evidence>
<evidence type="ECO:0000256" key="7">
    <source>
        <dbReference type="ARBA" id="ARBA00022906"/>
    </source>
</evidence>
<dbReference type="InterPro" id="IPR009061">
    <property type="entry name" value="DNA-bd_dom_put_sf"/>
</dbReference>
<evidence type="ECO:0000256" key="11">
    <source>
        <dbReference type="ARBA" id="ARBA00023242"/>
    </source>
</evidence>
<comment type="subcellular location">
    <subcellularLocation>
        <location evidence="2">Membrane</location>
        <topology evidence="2">Multi-pass membrane protein</topology>
    </subcellularLocation>
    <subcellularLocation>
        <location evidence="1">Nucleus</location>
    </subcellularLocation>
</comment>
<keyword evidence="16" id="KW-1185">Reference proteome</keyword>
<evidence type="ECO:0000256" key="2">
    <source>
        <dbReference type="ARBA" id="ARBA00004141"/>
    </source>
</evidence>
<keyword evidence="5 13" id="KW-0812">Transmembrane</keyword>
<dbReference type="InterPro" id="IPR040177">
    <property type="entry name" value="SLC30A9"/>
</dbReference>
<evidence type="ECO:0000256" key="3">
    <source>
        <dbReference type="ARBA" id="ARBA00022448"/>
    </source>
</evidence>
<accession>V3ZBM3</accession>
<evidence type="ECO:0000256" key="8">
    <source>
        <dbReference type="ARBA" id="ARBA00022989"/>
    </source>
</evidence>
<keyword evidence="10 13" id="KW-0472">Membrane</keyword>
<keyword evidence="8 13" id="KW-1133">Transmembrane helix</keyword>
<dbReference type="GO" id="GO:0005783">
    <property type="term" value="C:endoplasmic reticulum"/>
    <property type="evidence" value="ECO:0007669"/>
    <property type="project" value="UniProtKB-SubCell"/>
</dbReference>
<evidence type="ECO:0000256" key="6">
    <source>
        <dbReference type="ARBA" id="ARBA00022833"/>
    </source>
</evidence>
<protein>
    <recommendedName>
        <fullName evidence="14">Cation efflux protein transmembrane domain-containing protein</fullName>
    </recommendedName>
</protein>
<name>V3ZBM3_LOTGI</name>
<feature type="transmembrane region" description="Helical" evidence="13">
    <location>
        <begin position="367"/>
        <end position="388"/>
    </location>
</feature>
<keyword evidence="11" id="KW-0539">Nucleus</keyword>
<evidence type="ECO:0000259" key="14">
    <source>
        <dbReference type="Pfam" id="PF01545"/>
    </source>
</evidence>
<dbReference type="GO" id="GO:0006829">
    <property type="term" value="P:zinc ion transport"/>
    <property type="evidence" value="ECO:0007669"/>
    <property type="project" value="UniProtKB-KW"/>
</dbReference>
<dbReference type="Proteomes" id="UP000030746">
    <property type="component" value="Unassembled WGS sequence"/>
</dbReference>
<dbReference type="OrthoDB" id="435980at2759"/>
<dbReference type="HOGENOM" id="CLU_021126_3_0_1"/>